<dbReference type="EMBL" id="FOJB01000001">
    <property type="protein sequence ID" value="SEW28991.1"/>
    <property type="molecule type" value="Genomic_DNA"/>
</dbReference>
<dbReference type="Proteomes" id="UP000199650">
    <property type="component" value="Unassembled WGS sequence"/>
</dbReference>
<sequence>MATYSTDIKFDRHPVRARIASFFASIGQAIIIASESRSRMDQIKALEARSDDELAEMGLKRENIVQHVFRDLCYI</sequence>
<organism evidence="1 2">
    <name type="scientific">Aliiroseovarius sediminilitoris</name>
    <dbReference type="NCBI Taxonomy" id="1173584"/>
    <lineage>
        <taxon>Bacteria</taxon>
        <taxon>Pseudomonadati</taxon>
        <taxon>Pseudomonadota</taxon>
        <taxon>Alphaproteobacteria</taxon>
        <taxon>Rhodobacterales</taxon>
        <taxon>Paracoccaceae</taxon>
        <taxon>Aliiroseovarius</taxon>
    </lineage>
</organism>
<reference evidence="1 2" key="1">
    <citation type="submission" date="2016-10" db="EMBL/GenBank/DDBJ databases">
        <authorList>
            <person name="de Groot N.N."/>
        </authorList>
    </citation>
    <scope>NUCLEOTIDE SEQUENCE [LARGE SCALE GENOMIC DNA]</scope>
    <source>
        <strain evidence="1 2">DSM 29439</strain>
    </source>
</reference>
<dbReference type="OrthoDB" id="7867799at2"/>
<gene>
    <name evidence="1" type="ORF">SAMN05444851_2742</name>
</gene>
<keyword evidence="2" id="KW-1185">Reference proteome</keyword>
<evidence type="ECO:0000313" key="1">
    <source>
        <dbReference type="EMBL" id="SEW28991.1"/>
    </source>
</evidence>
<evidence type="ECO:0008006" key="3">
    <source>
        <dbReference type="Google" id="ProtNLM"/>
    </source>
</evidence>
<dbReference type="STRING" id="1173584.SAMN05444851_2742"/>
<proteinExistence type="predicted"/>
<accession>A0A1I0QNL2</accession>
<name>A0A1I0QNL2_9RHOB</name>
<dbReference type="RefSeq" id="WP_091431364.1">
    <property type="nucleotide sequence ID" value="NZ_FOJB01000001.1"/>
</dbReference>
<dbReference type="AlphaFoldDB" id="A0A1I0QNL2"/>
<protein>
    <recommendedName>
        <fullName evidence="3">DUF1127 domain-containing protein</fullName>
    </recommendedName>
</protein>
<evidence type="ECO:0000313" key="2">
    <source>
        <dbReference type="Proteomes" id="UP000199650"/>
    </source>
</evidence>